<proteinExistence type="predicted"/>
<reference evidence="2" key="1">
    <citation type="journal article" date="2014" name="Front. Microbiol.">
        <title>High frequency of phylogenetically diverse reductive dehalogenase-homologous genes in deep subseafloor sedimentary metagenomes.</title>
        <authorList>
            <person name="Kawai M."/>
            <person name="Futagami T."/>
            <person name="Toyoda A."/>
            <person name="Takaki Y."/>
            <person name="Nishi S."/>
            <person name="Hori S."/>
            <person name="Arai W."/>
            <person name="Tsubouchi T."/>
            <person name="Morono Y."/>
            <person name="Uchiyama I."/>
            <person name="Ito T."/>
            <person name="Fujiyama A."/>
            <person name="Inagaki F."/>
            <person name="Takami H."/>
        </authorList>
    </citation>
    <scope>NUCLEOTIDE SEQUENCE</scope>
    <source>
        <strain evidence="2">Expedition CK06-06</strain>
    </source>
</reference>
<evidence type="ECO:0000256" key="1">
    <source>
        <dbReference type="SAM" id="Phobius"/>
    </source>
</evidence>
<organism evidence="2">
    <name type="scientific">marine sediment metagenome</name>
    <dbReference type="NCBI Taxonomy" id="412755"/>
    <lineage>
        <taxon>unclassified sequences</taxon>
        <taxon>metagenomes</taxon>
        <taxon>ecological metagenomes</taxon>
    </lineage>
</organism>
<accession>X1EGP2</accession>
<dbReference type="AlphaFoldDB" id="X1EGP2"/>
<keyword evidence="1" id="KW-1133">Transmembrane helix</keyword>
<comment type="caution">
    <text evidence="2">The sequence shown here is derived from an EMBL/GenBank/DDBJ whole genome shotgun (WGS) entry which is preliminary data.</text>
</comment>
<keyword evidence="1" id="KW-0812">Transmembrane</keyword>
<keyword evidence="1" id="KW-0472">Membrane</keyword>
<dbReference type="EMBL" id="BART01038813">
    <property type="protein sequence ID" value="GAH07828.1"/>
    <property type="molecule type" value="Genomic_DNA"/>
</dbReference>
<feature type="transmembrane region" description="Helical" evidence="1">
    <location>
        <begin position="17"/>
        <end position="39"/>
    </location>
</feature>
<name>X1EGP2_9ZZZZ</name>
<gene>
    <name evidence="2" type="ORF">S01H4_64148</name>
</gene>
<protein>
    <submittedName>
        <fullName evidence="2">Uncharacterized protein</fullName>
    </submittedName>
</protein>
<sequence>MILQVDYWSIIRGFFDWVAESAAIMMVLSGIMAITWVGFEKKRRG</sequence>
<evidence type="ECO:0000313" key="2">
    <source>
        <dbReference type="EMBL" id="GAH07828.1"/>
    </source>
</evidence>
<feature type="non-terminal residue" evidence="2">
    <location>
        <position position="45"/>
    </location>
</feature>